<dbReference type="STRING" id="106370.Francci3_1242"/>
<comment type="similarity">
    <text evidence="1">Belongs to the carbon-nitrogen hydrolase superfamily. NIT1/NIT2 family.</text>
</comment>
<evidence type="ECO:0000313" key="4">
    <source>
        <dbReference type="Proteomes" id="UP000001937"/>
    </source>
</evidence>
<evidence type="ECO:0000256" key="1">
    <source>
        <dbReference type="ARBA" id="ARBA00010613"/>
    </source>
</evidence>
<dbReference type="Gene3D" id="3.60.110.10">
    <property type="entry name" value="Carbon-nitrogen hydrolase"/>
    <property type="match status" value="1"/>
</dbReference>
<dbReference type="PANTHER" id="PTHR23088">
    <property type="entry name" value="NITRILASE-RELATED"/>
    <property type="match status" value="1"/>
</dbReference>
<dbReference type="KEGG" id="fra:Francci3_1242"/>
<dbReference type="eggNOG" id="COG3871">
    <property type="taxonomic scope" value="Bacteria"/>
</dbReference>
<dbReference type="Proteomes" id="UP000001937">
    <property type="component" value="Chromosome"/>
</dbReference>
<dbReference type="PhylomeDB" id="Q2JDM2"/>
<protein>
    <submittedName>
        <fullName evidence="3">Nitrilase/cyanide hydratase and apolipoprotein N-acyltransferase</fullName>
    </submittedName>
</protein>
<dbReference type="HOGENOM" id="CLU_681063_0_0_11"/>
<accession>Q2JDM2</accession>
<feature type="domain" description="CN hydrolase" evidence="2">
    <location>
        <begin position="5"/>
        <end position="242"/>
    </location>
</feature>
<dbReference type="EMBL" id="CP000249">
    <property type="protein sequence ID" value="ABD10620.1"/>
    <property type="molecule type" value="Genomic_DNA"/>
</dbReference>
<dbReference type="InterPro" id="IPR003010">
    <property type="entry name" value="C-N_Hydrolase"/>
</dbReference>
<proteinExistence type="inferred from homology"/>
<evidence type="ECO:0000313" key="3">
    <source>
        <dbReference type="EMBL" id="ABD10620.1"/>
    </source>
</evidence>
<dbReference type="InterPro" id="IPR012349">
    <property type="entry name" value="Split_barrel_FMN-bd"/>
</dbReference>
<dbReference type="Pfam" id="PF00795">
    <property type="entry name" value="CN_hydrolase"/>
    <property type="match status" value="1"/>
</dbReference>
<dbReference type="Pfam" id="PF01243">
    <property type="entry name" value="PNPOx_N"/>
    <property type="match status" value="1"/>
</dbReference>
<dbReference type="eggNOG" id="COG0388">
    <property type="taxonomic scope" value="Bacteria"/>
</dbReference>
<keyword evidence="4" id="KW-1185">Reference proteome</keyword>
<dbReference type="Gene3D" id="2.30.110.10">
    <property type="entry name" value="Electron Transport, Fmn-binding Protein, Chain A"/>
    <property type="match status" value="1"/>
</dbReference>
<dbReference type="RefSeq" id="WP_011435686.1">
    <property type="nucleotide sequence ID" value="NC_007777.1"/>
</dbReference>
<dbReference type="InterPro" id="IPR011576">
    <property type="entry name" value="Pyridox_Oxase_N"/>
</dbReference>
<dbReference type="SUPFAM" id="SSF50475">
    <property type="entry name" value="FMN-binding split barrel"/>
    <property type="match status" value="1"/>
</dbReference>
<evidence type="ECO:0000259" key="2">
    <source>
        <dbReference type="PROSITE" id="PS50263"/>
    </source>
</evidence>
<reference evidence="3 4" key="1">
    <citation type="journal article" date="2007" name="Genome Res.">
        <title>Genome characteristics of facultatively symbiotic Frankia sp. strains reflect host range and host plant biogeography.</title>
        <authorList>
            <person name="Normand P."/>
            <person name="Lapierre P."/>
            <person name="Tisa L.S."/>
            <person name="Gogarten J.P."/>
            <person name="Alloisio N."/>
            <person name="Bagnarol E."/>
            <person name="Bassi C.A."/>
            <person name="Berry A.M."/>
            <person name="Bickhart D.M."/>
            <person name="Choisne N."/>
            <person name="Couloux A."/>
            <person name="Cournoyer B."/>
            <person name="Cruveiller S."/>
            <person name="Daubin V."/>
            <person name="Demange N."/>
            <person name="Francino M.P."/>
            <person name="Goltsman E."/>
            <person name="Huang Y."/>
            <person name="Kopp O.R."/>
            <person name="Labarre L."/>
            <person name="Lapidus A."/>
            <person name="Lavire C."/>
            <person name="Marechal J."/>
            <person name="Martinez M."/>
            <person name="Mastronunzio J.E."/>
            <person name="Mullin B.C."/>
            <person name="Niemann J."/>
            <person name="Pujic P."/>
            <person name="Rawnsley T."/>
            <person name="Rouy Z."/>
            <person name="Schenowitz C."/>
            <person name="Sellstedt A."/>
            <person name="Tavares F."/>
            <person name="Tomkins J.P."/>
            <person name="Vallenet D."/>
            <person name="Valverde C."/>
            <person name="Wall L.G."/>
            <person name="Wang Y."/>
            <person name="Medigue C."/>
            <person name="Benson D.R."/>
        </authorList>
    </citation>
    <scope>NUCLEOTIDE SEQUENCE [LARGE SCALE GENOMIC DNA]</scope>
    <source>
        <strain evidence="4">DSM 45818 / CECT 9043 / CcI3</strain>
    </source>
</reference>
<dbReference type="PROSITE" id="PS01227">
    <property type="entry name" value="UPF0012"/>
    <property type="match status" value="1"/>
</dbReference>
<dbReference type="InterPro" id="IPR036526">
    <property type="entry name" value="C-N_Hydrolase_sf"/>
</dbReference>
<gene>
    <name evidence="3" type="ordered locus">Francci3_1242</name>
</gene>
<dbReference type="SUPFAM" id="SSF56317">
    <property type="entry name" value="Carbon-nitrogen hydrolase"/>
    <property type="match status" value="1"/>
</dbReference>
<organism evidence="3 4">
    <name type="scientific">Frankia casuarinae (strain DSM 45818 / CECT 9043 / HFP020203 / CcI3)</name>
    <dbReference type="NCBI Taxonomy" id="106370"/>
    <lineage>
        <taxon>Bacteria</taxon>
        <taxon>Bacillati</taxon>
        <taxon>Actinomycetota</taxon>
        <taxon>Actinomycetes</taxon>
        <taxon>Frankiales</taxon>
        <taxon>Frankiaceae</taxon>
        <taxon>Frankia</taxon>
    </lineage>
</organism>
<dbReference type="PROSITE" id="PS50263">
    <property type="entry name" value="CN_HYDROLASE"/>
    <property type="match status" value="1"/>
</dbReference>
<dbReference type="AlphaFoldDB" id="Q2JDM2"/>
<dbReference type="InterPro" id="IPR001110">
    <property type="entry name" value="UPF0012_CS"/>
</dbReference>
<dbReference type="CDD" id="cd07583">
    <property type="entry name" value="nitrilase_5"/>
    <property type="match status" value="1"/>
</dbReference>
<sequence length="404" mass="43937">MTAPVRAAVLQLGCPDEENAADRVRRVLGEIRQTQADLVVLPELWVTGYFHFDRYEAEAEALTGPTVTALREAARERGCHLVAGSIVERSADGRLFNTTVLIGPDGMIRHAYRKVHLFGYGSAEARLLTPGATVGTVPTELGIVGLATCYDLRFPELFRLLAEGGAEIVVVVSAWPLARLDHWRVLTRTRAIENQVYLVACNAAGRQAGREMAGASVVVDPWGEVLAEAGPRPTTVRAELDPSRPAAVRAEFPVLTHRRLGVDHQNRLDPAHLLDLAGRGKAFLDFWRERHLCSLTTVRPDGSPHVVAVGATLDPAAGIARVITSARSRKARLIAAGPAHGTPVGLCQIDGRRWSTLEGLAVLRDDPASVADAEFRYAQRYRAPRANPRRVVVEVRITRVLGSV</sequence>
<name>Q2JDM2_FRACC</name>
<dbReference type="PANTHER" id="PTHR23088:SF27">
    <property type="entry name" value="DEAMINATED GLUTATHIONE AMIDASE"/>
    <property type="match status" value="1"/>
</dbReference>